<dbReference type="InterPro" id="IPR036890">
    <property type="entry name" value="HATPase_C_sf"/>
</dbReference>
<evidence type="ECO:0000259" key="21">
    <source>
        <dbReference type="PROSITE" id="PS50109"/>
    </source>
</evidence>
<dbReference type="InterPro" id="IPR050482">
    <property type="entry name" value="Sensor_HK_TwoCompSys"/>
</dbReference>
<comment type="function">
    <text evidence="17">Member of the two-component regulatory system NreB/NreC involved in the control of dissimilatory nitrate/nitrite reduction in response to oxygen. NreB functions as a direct oxygen sensor histidine kinase which is autophosphorylated, in the absence of oxygen, probably at the conserved histidine residue, and transfers its phosphate group probably to a conserved aspartate residue of NreC. NreB/NreC activates the expression of the nitrate (narGHJI) and nitrite (nir) reductase operons, as well as the putative nitrate transporter gene narT.</text>
</comment>
<keyword evidence="11" id="KW-0547">Nucleotide-binding</keyword>
<evidence type="ECO:0000256" key="15">
    <source>
        <dbReference type="ARBA" id="ARBA00023012"/>
    </source>
</evidence>
<dbReference type="AlphaFoldDB" id="A0A1I4SQM8"/>
<dbReference type="GO" id="GO:0005524">
    <property type="term" value="F:ATP binding"/>
    <property type="evidence" value="ECO:0007669"/>
    <property type="project" value="UniProtKB-KW"/>
</dbReference>
<reference evidence="23" key="1">
    <citation type="submission" date="2016-10" db="EMBL/GenBank/DDBJ databases">
        <authorList>
            <person name="Varghese N."/>
            <person name="Submissions S."/>
        </authorList>
    </citation>
    <scope>NUCLEOTIDE SEQUENCE [LARGE SCALE GENOMIC DNA]</scope>
    <source>
        <strain evidence="23">XJ109</strain>
    </source>
</reference>
<dbReference type="SMART" id="SM00387">
    <property type="entry name" value="HATPase_c"/>
    <property type="match status" value="1"/>
</dbReference>
<dbReference type="Gene3D" id="1.25.40.10">
    <property type="entry name" value="Tetratricopeptide repeat domain"/>
    <property type="match status" value="3"/>
</dbReference>
<evidence type="ECO:0000313" key="22">
    <source>
        <dbReference type="EMBL" id="SFM66650.1"/>
    </source>
</evidence>
<evidence type="ECO:0000256" key="4">
    <source>
        <dbReference type="ARBA" id="ARBA00012438"/>
    </source>
</evidence>
<evidence type="ECO:0000256" key="11">
    <source>
        <dbReference type="ARBA" id="ARBA00022741"/>
    </source>
</evidence>
<dbReference type="InterPro" id="IPR019734">
    <property type="entry name" value="TPR_rpt"/>
</dbReference>
<evidence type="ECO:0000256" key="13">
    <source>
        <dbReference type="ARBA" id="ARBA00022840"/>
    </source>
</evidence>
<keyword evidence="14" id="KW-0408">Iron</keyword>
<dbReference type="STRING" id="684065.SAMN05421738_101312"/>
<keyword evidence="20" id="KW-0812">Transmembrane</keyword>
<dbReference type="SMART" id="SM00028">
    <property type="entry name" value="TPR"/>
    <property type="match status" value="5"/>
</dbReference>
<dbReference type="PANTHER" id="PTHR24421:SF10">
    <property type="entry name" value="NITRATE_NITRITE SENSOR PROTEIN NARQ"/>
    <property type="match status" value="1"/>
</dbReference>
<evidence type="ECO:0000256" key="8">
    <source>
        <dbReference type="ARBA" id="ARBA00022553"/>
    </source>
</evidence>
<dbReference type="RefSeq" id="WP_177190236.1">
    <property type="nucleotide sequence ID" value="NZ_FOUZ01000001.1"/>
</dbReference>
<keyword evidence="6" id="KW-0004">4Fe-4S</keyword>
<dbReference type="Gene3D" id="3.30.565.10">
    <property type="entry name" value="Histidine kinase-like ATPase, C-terminal domain"/>
    <property type="match status" value="1"/>
</dbReference>
<dbReference type="EC" id="2.7.13.3" evidence="4"/>
<comment type="cofactor">
    <cofactor evidence="2">
        <name>[4Fe-4S] cluster</name>
        <dbReference type="ChEBI" id="CHEBI:49883"/>
    </cofactor>
</comment>
<dbReference type="PANTHER" id="PTHR24421">
    <property type="entry name" value="NITRATE/NITRITE SENSOR PROTEIN NARX-RELATED"/>
    <property type="match status" value="1"/>
</dbReference>
<keyword evidence="12 22" id="KW-0418">Kinase</keyword>
<sequence length="630" mass="73009">MSIKFYILFIFSTFVFGQNQLAEVKEVEYYKIYKRYSDSDLDKAYKAIEISYNLSKKNKNTKLLAKATYGLGYCYYLYEKDSLSEVYMDEASNYAKKVNDIETLSKALNIKGSLYNYKNQKKKALKYFHESVKYSSKDVKLSNNTADVLSNIANIYVTENDTINALRYYHDAIKIQKKNKLENSLSNTYNSLGVLYMNGNQDSALYYINNALVLGKKNKLDYQLISQYLNIGIIYLNFLDTKHYDKAKLNLIEGLRLANKFNVSRYQFQGNLYLGIYYMKAEKNNVKAKKYLDNALKLLKENKDHDYNIELYKALSTVYFNLSVYKKAFFYKNLENSLKDSIFSLEKNKQIHEIQTKFDVERKDFQINLLKLEKRNKETENLWIRFTTVVGILGLLTIGLIYKSKQKKKNLLLLQEHEVKRMQDVVKSQDDERNRIAKDLHDGVGNKLSVLKHILHQQTISNEDVEFLKNGTKSLMKEVREISHDLSISLINQKPILELFVDLLDTFQNKTNIKIEFNIYPNNALDSLKTVKKIHLYRILQEVLTNIEKHAVAKQVVITVTKNQNKLTLIIEDDGKGFNLKEAGAGIGISNIKERVELIKGQLTIDTNIGNGTTIIIELDEDGDKNSVGR</sequence>
<dbReference type="InterPro" id="IPR011990">
    <property type="entry name" value="TPR-like_helical_dom_sf"/>
</dbReference>
<protein>
    <recommendedName>
        <fullName evidence="5">Oxygen sensor histidine kinase NreB</fullName>
        <ecNumber evidence="4">2.7.13.3</ecNumber>
    </recommendedName>
    <alternativeName>
        <fullName evidence="18">Nitrogen regulation protein B</fullName>
    </alternativeName>
</protein>
<evidence type="ECO:0000256" key="14">
    <source>
        <dbReference type="ARBA" id="ARBA00023004"/>
    </source>
</evidence>
<comment type="subcellular location">
    <subcellularLocation>
        <location evidence="3">Cytoplasm</location>
    </subcellularLocation>
</comment>
<keyword evidence="23" id="KW-1185">Reference proteome</keyword>
<dbReference type="Pfam" id="PF02518">
    <property type="entry name" value="HATPase_c"/>
    <property type="match status" value="1"/>
</dbReference>
<feature type="transmembrane region" description="Helical" evidence="20">
    <location>
        <begin position="382"/>
        <end position="402"/>
    </location>
</feature>
<keyword evidence="19" id="KW-0802">TPR repeat</keyword>
<keyword evidence="15" id="KW-0902">Two-component regulatory system</keyword>
<dbReference type="CDD" id="cd16917">
    <property type="entry name" value="HATPase_UhpB-NarQ-NarX-like"/>
    <property type="match status" value="1"/>
</dbReference>
<gene>
    <name evidence="22" type="ORF">SAMN05421738_101312</name>
</gene>
<dbReference type="InterPro" id="IPR011712">
    <property type="entry name" value="Sig_transdc_His_kin_sub3_dim/P"/>
</dbReference>
<dbReference type="InterPro" id="IPR005467">
    <property type="entry name" value="His_kinase_dom"/>
</dbReference>
<dbReference type="PROSITE" id="PS50005">
    <property type="entry name" value="TPR"/>
    <property type="match status" value="2"/>
</dbReference>
<dbReference type="GO" id="GO:0005737">
    <property type="term" value="C:cytoplasm"/>
    <property type="evidence" value="ECO:0007669"/>
    <property type="project" value="UniProtKB-SubCell"/>
</dbReference>
<evidence type="ECO:0000256" key="17">
    <source>
        <dbReference type="ARBA" id="ARBA00024827"/>
    </source>
</evidence>
<evidence type="ECO:0000313" key="23">
    <source>
        <dbReference type="Proteomes" id="UP000199149"/>
    </source>
</evidence>
<keyword evidence="13" id="KW-0067">ATP-binding</keyword>
<evidence type="ECO:0000256" key="1">
    <source>
        <dbReference type="ARBA" id="ARBA00000085"/>
    </source>
</evidence>
<evidence type="ECO:0000256" key="5">
    <source>
        <dbReference type="ARBA" id="ARBA00017322"/>
    </source>
</evidence>
<feature type="repeat" description="TPR" evidence="19">
    <location>
        <begin position="146"/>
        <end position="179"/>
    </location>
</feature>
<dbReference type="Gene3D" id="1.20.5.1930">
    <property type="match status" value="1"/>
</dbReference>
<organism evidence="22 23">
    <name type="scientific">Algoriella xinjiangensis</name>
    <dbReference type="NCBI Taxonomy" id="684065"/>
    <lineage>
        <taxon>Bacteria</taxon>
        <taxon>Pseudomonadati</taxon>
        <taxon>Bacteroidota</taxon>
        <taxon>Flavobacteriia</taxon>
        <taxon>Flavobacteriales</taxon>
        <taxon>Weeksellaceae</taxon>
        <taxon>Algoriella</taxon>
    </lineage>
</organism>
<evidence type="ECO:0000256" key="7">
    <source>
        <dbReference type="ARBA" id="ARBA00022490"/>
    </source>
</evidence>
<feature type="repeat" description="TPR" evidence="19">
    <location>
        <begin position="105"/>
        <end position="138"/>
    </location>
</feature>
<evidence type="ECO:0000256" key="6">
    <source>
        <dbReference type="ARBA" id="ARBA00022485"/>
    </source>
</evidence>
<dbReference type="GO" id="GO:0000155">
    <property type="term" value="F:phosphorelay sensor kinase activity"/>
    <property type="evidence" value="ECO:0007669"/>
    <property type="project" value="InterPro"/>
</dbReference>
<dbReference type="PROSITE" id="PS50109">
    <property type="entry name" value="HIS_KIN"/>
    <property type="match status" value="1"/>
</dbReference>
<dbReference type="SUPFAM" id="SSF48452">
    <property type="entry name" value="TPR-like"/>
    <property type="match status" value="2"/>
</dbReference>
<dbReference type="InterPro" id="IPR004358">
    <property type="entry name" value="Sig_transdc_His_kin-like_C"/>
</dbReference>
<dbReference type="Pfam" id="PF07730">
    <property type="entry name" value="HisKA_3"/>
    <property type="match status" value="1"/>
</dbReference>
<dbReference type="PRINTS" id="PR00344">
    <property type="entry name" value="BCTRLSENSOR"/>
</dbReference>
<keyword evidence="16" id="KW-0411">Iron-sulfur</keyword>
<dbReference type="GO" id="GO:0051539">
    <property type="term" value="F:4 iron, 4 sulfur cluster binding"/>
    <property type="evidence" value="ECO:0007669"/>
    <property type="project" value="UniProtKB-KW"/>
</dbReference>
<dbReference type="GO" id="GO:0046872">
    <property type="term" value="F:metal ion binding"/>
    <property type="evidence" value="ECO:0007669"/>
    <property type="project" value="UniProtKB-KW"/>
</dbReference>
<evidence type="ECO:0000256" key="18">
    <source>
        <dbReference type="ARBA" id="ARBA00030800"/>
    </source>
</evidence>
<keyword evidence="7" id="KW-0963">Cytoplasm</keyword>
<keyword evidence="20" id="KW-0472">Membrane</keyword>
<evidence type="ECO:0000256" key="3">
    <source>
        <dbReference type="ARBA" id="ARBA00004496"/>
    </source>
</evidence>
<proteinExistence type="predicted"/>
<dbReference type="InterPro" id="IPR003594">
    <property type="entry name" value="HATPase_dom"/>
</dbReference>
<dbReference type="EMBL" id="FOUZ01000001">
    <property type="protein sequence ID" value="SFM66650.1"/>
    <property type="molecule type" value="Genomic_DNA"/>
</dbReference>
<keyword evidence="10" id="KW-0479">Metal-binding</keyword>
<name>A0A1I4SQM8_9FLAO</name>
<evidence type="ECO:0000256" key="20">
    <source>
        <dbReference type="SAM" id="Phobius"/>
    </source>
</evidence>
<dbReference type="Proteomes" id="UP000199149">
    <property type="component" value="Unassembled WGS sequence"/>
</dbReference>
<keyword evidence="9" id="KW-0808">Transferase</keyword>
<keyword evidence="20" id="KW-1133">Transmembrane helix</keyword>
<evidence type="ECO:0000256" key="9">
    <source>
        <dbReference type="ARBA" id="ARBA00022679"/>
    </source>
</evidence>
<dbReference type="GO" id="GO:0046983">
    <property type="term" value="F:protein dimerization activity"/>
    <property type="evidence" value="ECO:0007669"/>
    <property type="project" value="InterPro"/>
</dbReference>
<accession>A0A1I4SQM8</accession>
<dbReference type="GO" id="GO:0016020">
    <property type="term" value="C:membrane"/>
    <property type="evidence" value="ECO:0007669"/>
    <property type="project" value="InterPro"/>
</dbReference>
<evidence type="ECO:0000256" key="19">
    <source>
        <dbReference type="PROSITE-ProRule" id="PRU00339"/>
    </source>
</evidence>
<evidence type="ECO:0000256" key="16">
    <source>
        <dbReference type="ARBA" id="ARBA00023014"/>
    </source>
</evidence>
<evidence type="ECO:0000256" key="10">
    <source>
        <dbReference type="ARBA" id="ARBA00022723"/>
    </source>
</evidence>
<feature type="domain" description="Histidine kinase" evidence="21">
    <location>
        <begin position="435"/>
        <end position="623"/>
    </location>
</feature>
<dbReference type="SUPFAM" id="SSF55874">
    <property type="entry name" value="ATPase domain of HSP90 chaperone/DNA topoisomerase II/histidine kinase"/>
    <property type="match status" value="1"/>
</dbReference>
<evidence type="ECO:0000256" key="12">
    <source>
        <dbReference type="ARBA" id="ARBA00022777"/>
    </source>
</evidence>
<evidence type="ECO:0000256" key="2">
    <source>
        <dbReference type="ARBA" id="ARBA00001966"/>
    </source>
</evidence>
<comment type="catalytic activity">
    <reaction evidence="1">
        <text>ATP + protein L-histidine = ADP + protein N-phospho-L-histidine.</text>
        <dbReference type="EC" id="2.7.13.3"/>
    </reaction>
</comment>
<keyword evidence="8" id="KW-0597">Phosphoprotein</keyword>